<sequence>MADNSTVVADCSAQQYCTRPGEALNYNQPFVVHWNNQLPPLNPASLVSIAVYSTYDVNKPIFQQTGVSNTNGQATLTPNATWFSRYTGDNPSIGENQQVYFAVYLQGNDVPAVASMLQLQLTATDAQYQVIQNILHPPPSSTTAMSTSHSSSFPSSSSSSSGSPSSTAQSSSSVVSSSIQPSSTVHSSVLSSTIDSSSVDHESGISSNTETHSGSPRSDGLSGGQITGIVLGSLAALLLLILLLLLPMYRRRQRRRRMETKSAALAAATPVTPTSSHADSGHAPDDESKPPGAAAAAAALGEKPHTPRGLEKAASDTPLLLFGGRPNNSSTSIGLDSQMSPAMAHMQPLSLESPRILMSMPSSTRSAKDPILSTDDARQIGDIFRDALRKPPPPASEDGNASDSPAGMRESMLLRELEDDQLEDDDDPGWRERVASERMQRELQQEASVIRSVAMRAHGSSDYSSSSRPDTPRSAASRLI</sequence>
<accession>A0ACC1LK17</accession>
<evidence type="ECO:0000313" key="2">
    <source>
        <dbReference type="Proteomes" id="UP001140096"/>
    </source>
</evidence>
<name>A0ACC1LK17_9FUNG</name>
<proteinExistence type="predicted"/>
<keyword evidence="2" id="KW-1185">Reference proteome</keyword>
<organism evidence="1 2">
    <name type="scientific">Coemansia furcata</name>
    <dbReference type="NCBI Taxonomy" id="417177"/>
    <lineage>
        <taxon>Eukaryota</taxon>
        <taxon>Fungi</taxon>
        <taxon>Fungi incertae sedis</taxon>
        <taxon>Zoopagomycota</taxon>
        <taxon>Kickxellomycotina</taxon>
        <taxon>Kickxellomycetes</taxon>
        <taxon>Kickxellales</taxon>
        <taxon>Kickxellaceae</taxon>
        <taxon>Coemansia</taxon>
    </lineage>
</organism>
<comment type="caution">
    <text evidence="1">The sequence shown here is derived from an EMBL/GenBank/DDBJ whole genome shotgun (WGS) entry which is preliminary data.</text>
</comment>
<dbReference type="Proteomes" id="UP001140096">
    <property type="component" value="Unassembled WGS sequence"/>
</dbReference>
<evidence type="ECO:0000313" key="1">
    <source>
        <dbReference type="EMBL" id="KAJ2810043.1"/>
    </source>
</evidence>
<dbReference type="EMBL" id="JANBUP010000820">
    <property type="protein sequence ID" value="KAJ2810043.1"/>
    <property type="molecule type" value="Genomic_DNA"/>
</dbReference>
<gene>
    <name evidence="1" type="ORF">H4S07_002901</name>
</gene>
<reference evidence="1" key="1">
    <citation type="submission" date="2022-07" db="EMBL/GenBank/DDBJ databases">
        <title>Phylogenomic reconstructions and comparative analyses of Kickxellomycotina fungi.</title>
        <authorList>
            <person name="Reynolds N.K."/>
            <person name="Stajich J.E."/>
            <person name="Barry K."/>
            <person name="Grigoriev I.V."/>
            <person name="Crous P."/>
            <person name="Smith M.E."/>
        </authorList>
    </citation>
    <scope>NUCLEOTIDE SEQUENCE</scope>
    <source>
        <strain evidence="1">CBS 102833</strain>
    </source>
</reference>
<protein>
    <submittedName>
        <fullName evidence="1">Uncharacterized protein</fullName>
    </submittedName>
</protein>